<reference evidence="7 8" key="1">
    <citation type="submission" date="2024-07" db="EMBL/GenBank/DDBJ databases">
        <title>Section-level genome sequencing and comparative genomics of Aspergillus sections Usti and Cavernicolus.</title>
        <authorList>
            <consortium name="Lawrence Berkeley National Laboratory"/>
            <person name="Nybo J.L."/>
            <person name="Vesth T.C."/>
            <person name="Theobald S."/>
            <person name="Frisvad J.C."/>
            <person name="Larsen T.O."/>
            <person name="Kjaerboelling I."/>
            <person name="Rothschild-Mancinelli K."/>
            <person name="Lyhne E.K."/>
            <person name="Kogle M.E."/>
            <person name="Barry K."/>
            <person name="Clum A."/>
            <person name="Na H."/>
            <person name="Ledsgaard L."/>
            <person name="Lin J."/>
            <person name="Lipzen A."/>
            <person name="Kuo A."/>
            <person name="Riley R."/>
            <person name="Mondo S."/>
            <person name="Labutti K."/>
            <person name="Haridas S."/>
            <person name="Pangalinan J."/>
            <person name="Salamov A.A."/>
            <person name="Simmons B.A."/>
            <person name="Magnuson J.K."/>
            <person name="Chen J."/>
            <person name="Drula E."/>
            <person name="Henrissat B."/>
            <person name="Wiebenga A."/>
            <person name="Lubbers R.J."/>
            <person name="Gomes A.C."/>
            <person name="Macurrencykelacurrency M.R."/>
            <person name="Stajich J."/>
            <person name="Grigoriev I.V."/>
            <person name="Mortensen U.H."/>
            <person name="De Vries R.P."/>
            <person name="Baker S.E."/>
            <person name="Andersen M.R."/>
        </authorList>
    </citation>
    <scope>NUCLEOTIDE SEQUENCE [LARGE SCALE GENOMIC DNA]</scope>
    <source>
        <strain evidence="7 8">CBS 449.75</strain>
    </source>
</reference>
<dbReference type="PANTHER" id="PTHR38111">
    <property type="entry name" value="ZN(2)-C6 FUNGAL-TYPE DOMAIN-CONTAINING PROTEIN-RELATED"/>
    <property type="match status" value="1"/>
</dbReference>
<dbReference type="InterPro" id="IPR001138">
    <property type="entry name" value="Zn2Cys6_DnaBD"/>
</dbReference>
<keyword evidence="1" id="KW-0805">Transcription regulation</keyword>
<evidence type="ECO:0000256" key="4">
    <source>
        <dbReference type="ARBA" id="ARBA00023242"/>
    </source>
</evidence>
<dbReference type="EMBL" id="JBFXLQ010000094">
    <property type="protein sequence ID" value="KAL2859921.1"/>
    <property type="molecule type" value="Genomic_DNA"/>
</dbReference>
<gene>
    <name evidence="7" type="ORF">BJX67DRAFT_375950</name>
</gene>
<dbReference type="Proteomes" id="UP001610432">
    <property type="component" value="Unassembled WGS sequence"/>
</dbReference>
<dbReference type="InterPro" id="IPR021858">
    <property type="entry name" value="Fun_TF"/>
</dbReference>
<keyword evidence="8" id="KW-1185">Reference proteome</keyword>
<evidence type="ECO:0000256" key="3">
    <source>
        <dbReference type="ARBA" id="ARBA00023163"/>
    </source>
</evidence>
<dbReference type="Pfam" id="PF00172">
    <property type="entry name" value="Zn_clus"/>
    <property type="match status" value="1"/>
</dbReference>
<proteinExistence type="predicted"/>
<dbReference type="SMART" id="SM00066">
    <property type="entry name" value="GAL4"/>
    <property type="match status" value="1"/>
</dbReference>
<dbReference type="SUPFAM" id="SSF57701">
    <property type="entry name" value="Zn2/Cys6 DNA-binding domain"/>
    <property type="match status" value="1"/>
</dbReference>
<feature type="region of interest" description="Disordered" evidence="5">
    <location>
        <begin position="55"/>
        <end position="76"/>
    </location>
</feature>
<evidence type="ECO:0000313" key="8">
    <source>
        <dbReference type="Proteomes" id="UP001610432"/>
    </source>
</evidence>
<sequence>MVGVPRSKGCQTCLQRRVRCDLTQPECLQCSRRLMKCPGYQKRWKFSHHTSLSVKNDLRTRPQRPRNRFAQPRSTQLGCASDTIDERVEPNLVVRAFDLQGKEIFCSFLLASFPAQFASCGGRVDVNWMDYARQPVLDAPQALTWAFRSLATLHMGRTYHDGEKITSSRHMYSRSLNYLSDLISDTRYQRGAETLATAILLNIYEMQDSLSPLSWLVHARGLASIIQLRGPEAHRTGFGITLLKSCRSILVSEAFVRGGRCFLDQPEWQTFLLEVADSESKSARGSQLGVLVDRAFIEITSCPRWLMETRILTEASLGSAQSTSISPRRLLERMVRSRDTLSNIQQQLEIGLSRQGLSSTDASWEEFIGPIAANFLGAFAQSALNGIRLAIALLDHLLEIVRLRLLLLEQDSDSYTSLSSVSGSPRSFIVNPWSELGSNSGTWELDFDPDHGLSLFCMSRKTSAWMDRVVMSMGLLGVRPKALSHVL</sequence>
<evidence type="ECO:0000256" key="2">
    <source>
        <dbReference type="ARBA" id="ARBA00023125"/>
    </source>
</evidence>
<protein>
    <recommendedName>
        <fullName evidence="6">Zn(2)-C6 fungal-type domain-containing protein</fullName>
    </recommendedName>
</protein>
<keyword evidence="3" id="KW-0804">Transcription</keyword>
<evidence type="ECO:0000256" key="1">
    <source>
        <dbReference type="ARBA" id="ARBA00023015"/>
    </source>
</evidence>
<accession>A0ABR4L5U3</accession>
<dbReference type="InterPro" id="IPR036864">
    <property type="entry name" value="Zn2-C6_fun-type_DNA-bd_sf"/>
</dbReference>
<organism evidence="7 8">
    <name type="scientific">Aspergillus lucknowensis</name>
    <dbReference type="NCBI Taxonomy" id="176173"/>
    <lineage>
        <taxon>Eukaryota</taxon>
        <taxon>Fungi</taxon>
        <taxon>Dikarya</taxon>
        <taxon>Ascomycota</taxon>
        <taxon>Pezizomycotina</taxon>
        <taxon>Eurotiomycetes</taxon>
        <taxon>Eurotiomycetidae</taxon>
        <taxon>Eurotiales</taxon>
        <taxon>Aspergillaceae</taxon>
        <taxon>Aspergillus</taxon>
        <taxon>Aspergillus subgen. Nidulantes</taxon>
    </lineage>
</organism>
<evidence type="ECO:0000313" key="7">
    <source>
        <dbReference type="EMBL" id="KAL2859921.1"/>
    </source>
</evidence>
<dbReference type="InterPro" id="IPR053178">
    <property type="entry name" value="Osmoadaptation_assoc"/>
</dbReference>
<keyword evidence="4" id="KW-0539">Nucleus</keyword>
<name>A0ABR4L5U3_9EURO</name>
<dbReference type="PROSITE" id="PS50048">
    <property type="entry name" value="ZN2_CY6_FUNGAL_2"/>
    <property type="match status" value="1"/>
</dbReference>
<dbReference type="PANTHER" id="PTHR38111:SF6">
    <property type="entry name" value="FINGER DOMAIN PROTEIN, PUTATIVE (AFU_ORTHOLOGUE AFUA_8G01940)-RELATED"/>
    <property type="match status" value="1"/>
</dbReference>
<comment type="caution">
    <text evidence="7">The sequence shown here is derived from an EMBL/GenBank/DDBJ whole genome shotgun (WGS) entry which is preliminary data.</text>
</comment>
<evidence type="ECO:0000259" key="6">
    <source>
        <dbReference type="PROSITE" id="PS50048"/>
    </source>
</evidence>
<feature type="domain" description="Zn(2)-C6 fungal-type" evidence="6">
    <location>
        <begin position="9"/>
        <end position="37"/>
    </location>
</feature>
<dbReference type="GeneID" id="98146848"/>
<dbReference type="RefSeq" id="XP_070880477.1">
    <property type="nucleotide sequence ID" value="XM_071031776.1"/>
</dbReference>
<keyword evidence="2" id="KW-0238">DNA-binding</keyword>
<evidence type="ECO:0000256" key="5">
    <source>
        <dbReference type="SAM" id="MobiDB-lite"/>
    </source>
</evidence>
<dbReference type="Pfam" id="PF11951">
    <property type="entry name" value="Fungal_trans_2"/>
    <property type="match status" value="1"/>
</dbReference>